<feature type="domain" description="7TM GPCR serpentine receptor class x (Srx)" evidence="3">
    <location>
        <begin position="4"/>
        <end position="95"/>
    </location>
</feature>
<feature type="transmembrane region" description="Helical" evidence="2">
    <location>
        <begin position="46"/>
        <end position="65"/>
    </location>
</feature>
<gene>
    <name evidence="4" type="ORF">CRE_11232</name>
</gene>
<dbReference type="InParanoid" id="E3MQ38"/>
<dbReference type="Pfam" id="PF10328">
    <property type="entry name" value="7TM_GPCR_Srx"/>
    <property type="match status" value="1"/>
</dbReference>
<evidence type="ECO:0000259" key="3">
    <source>
        <dbReference type="Pfam" id="PF10328"/>
    </source>
</evidence>
<accession>E3MQ38</accession>
<evidence type="ECO:0000256" key="1">
    <source>
        <dbReference type="SAM" id="MobiDB-lite"/>
    </source>
</evidence>
<sequence>MGKLSSMCVFNVVVDTVTIWKVRRIRSAQGMKKFQKKEIDFLKQSFGQAIYLIICIPSLYIIPMFTTNRISVFIMGSLFWPSIHTFDGVLTLYFNEGDMSHNIGEVEAKLCKAYVEEGKPRKTEFDKGLYKTCCEKRSYCEVWAQAWFWYTIGGVILLLILLSVAGCVYCCCCRGRGSGGADKKTNSEETVENHEDLSEVDSSESSCESD</sequence>
<dbReference type="InterPro" id="IPR019430">
    <property type="entry name" value="7TM_GPCR_serpentine_rcpt_Srx"/>
</dbReference>
<dbReference type="eggNOG" id="ENOG502T8JR">
    <property type="taxonomic scope" value="Eukaryota"/>
</dbReference>
<feature type="compositionally biased region" description="Acidic residues" evidence="1">
    <location>
        <begin position="198"/>
        <end position="210"/>
    </location>
</feature>
<dbReference type="HOGENOM" id="CLU_1311142_0_0_1"/>
<name>E3MQ38_CAERE</name>
<keyword evidence="2" id="KW-0812">Transmembrane</keyword>
<keyword evidence="5" id="KW-1185">Reference proteome</keyword>
<evidence type="ECO:0000313" key="5">
    <source>
        <dbReference type="Proteomes" id="UP000008281"/>
    </source>
</evidence>
<dbReference type="PANTHER" id="PTHR23017">
    <property type="entry name" value="SERPENTINE RECEPTOR, CLASS X"/>
    <property type="match status" value="1"/>
</dbReference>
<feature type="region of interest" description="Disordered" evidence="1">
    <location>
        <begin position="177"/>
        <end position="210"/>
    </location>
</feature>
<evidence type="ECO:0000313" key="4">
    <source>
        <dbReference type="EMBL" id="EFP06868.1"/>
    </source>
</evidence>
<reference evidence="4" key="1">
    <citation type="submission" date="2007-07" db="EMBL/GenBank/DDBJ databases">
        <title>PCAP assembly of the Caenorhabditis remanei genome.</title>
        <authorList>
            <consortium name="The Caenorhabditis remanei Sequencing Consortium"/>
            <person name="Wilson R.K."/>
        </authorList>
    </citation>
    <scope>NUCLEOTIDE SEQUENCE [LARGE SCALE GENOMIC DNA]</scope>
    <source>
        <strain evidence="4">PB4641</strain>
    </source>
</reference>
<dbReference type="PANTHER" id="PTHR23017:SF4">
    <property type="entry name" value="G-PROTEIN COUPLED RECEPTORS FAMILY 1 PROFILE DOMAIN-CONTAINING PROTEIN"/>
    <property type="match status" value="1"/>
</dbReference>
<feature type="compositionally biased region" description="Basic and acidic residues" evidence="1">
    <location>
        <begin position="181"/>
        <end position="197"/>
    </location>
</feature>
<dbReference type="EMBL" id="DS268465">
    <property type="protein sequence ID" value="EFP06868.1"/>
    <property type="molecule type" value="Genomic_DNA"/>
</dbReference>
<feature type="transmembrane region" description="Helical" evidence="2">
    <location>
        <begin position="147"/>
        <end position="171"/>
    </location>
</feature>
<keyword evidence="2" id="KW-1133">Transmembrane helix</keyword>
<evidence type="ECO:0000256" key="2">
    <source>
        <dbReference type="SAM" id="Phobius"/>
    </source>
</evidence>
<dbReference type="OrthoDB" id="10570048at2759"/>
<feature type="transmembrane region" description="Helical" evidence="2">
    <location>
        <begin position="72"/>
        <end position="94"/>
    </location>
</feature>
<dbReference type="Proteomes" id="UP000008281">
    <property type="component" value="Unassembled WGS sequence"/>
</dbReference>
<protein>
    <recommendedName>
        <fullName evidence="3">7TM GPCR serpentine receptor class x (Srx) domain-containing protein</fullName>
    </recommendedName>
</protein>
<dbReference type="AlphaFoldDB" id="E3MQ38"/>
<organism evidence="5">
    <name type="scientific">Caenorhabditis remanei</name>
    <name type="common">Caenorhabditis vulgaris</name>
    <dbReference type="NCBI Taxonomy" id="31234"/>
    <lineage>
        <taxon>Eukaryota</taxon>
        <taxon>Metazoa</taxon>
        <taxon>Ecdysozoa</taxon>
        <taxon>Nematoda</taxon>
        <taxon>Chromadorea</taxon>
        <taxon>Rhabditida</taxon>
        <taxon>Rhabditina</taxon>
        <taxon>Rhabditomorpha</taxon>
        <taxon>Rhabditoidea</taxon>
        <taxon>Rhabditidae</taxon>
        <taxon>Peloderinae</taxon>
        <taxon>Caenorhabditis</taxon>
    </lineage>
</organism>
<keyword evidence="2" id="KW-0472">Membrane</keyword>
<proteinExistence type="predicted"/>